<reference evidence="8" key="1">
    <citation type="submission" date="2021-01" db="EMBL/GenBank/DDBJ databases">
        <title>Whole genome shotgun sequence of Planotetraspora silvatica NBRC 100141.</title>
        <authorList>
            <person name="Komaki H."/>
            <person name="Tamura T."/>
        </authorList>
    </citation>
    <scope>NUCLEOTIDE SEQUENCE</scope>
    <source>
        <strain evidence="8">NBRC 100141</strain>
    </source>
</reference>
<name>A0A8J3XL70_9ACTN</name>
<evidence type="ECO:0000256" key="7">
    <source>
        <dbReference type="RuleBase" id="RU000461"/>
    </source>
</evidence>
<dbReference type="InterPro" id="IPR017972">
    <property type="entry name" value="Cyt_P450_CS"/>
</dbReference>
<dbReference type="InterPro" id="IPR002397">
    <property type="entry name" value="Cyt_P450_B"/>
</dbReference>
<sequence>MSTDSCPPLFGPAFDADPYPAFEWLRRNAPVTRVPLPGCEAWLVTRYEDAVEALTHPSLSKDPASGSPEWRAASLGLPLDHRPSLARHMINADGEDHSRLRRLVSATFTPRRMEGLRARAQEVTDGLLDRLDGDEADLVADLAYPLPITIICDLLGVPEEDRDAFHRLASVIDSAAASEVEQISLATDGLEKFLSDLVTLKRTRPGDDLLTELVRRSHRGEIHPDELTSTAFLLLIAGHETTVALIGNGLLALLRHPEQLAALRADFSLLPDVVDEMLRYDGPVRNATWRFPTEPVVIGGQRMLPGDPVLVSLLAANRDPSVFPDPDAFSPGRIGEPHLGFGRGPHYCIGAALAKVEAEVAIGSVLRRFPRLALATDPGELAWWPSAIMRGLFSLPVRLGG</sequence>
<evidence type="ECO:0000256" key="3">
    <source>
        <dbReference type="ARBA" id="ARBA00022723"/>
    </source>
</evidence>
<dbReference type="AlphaFoldDB" id="A0A8J3XL70"/>
<proteinExistence type="inferred from homology"/>
<keyword evidence="4 7" id="KW-0560">Oxidoreductase</keyword>
<dbReference type="SUPFAM" id="SSF48264">
    <property type="entry name" value="Cytochrome P450"/>
    <property type="match status" value="1"/>
</dbReference>
<dbReference type="GO" id="GO:0016705">
    <property type="term" value="F:oxidoreductase activity, acting on paired donors, with incorporation or reduction of molecular oxygen"/>
    <property type="evidence" value="ECO:0007669"/>
    <property type="project" value="InterPro"/>
</dbReference>
<dbReference type="Gene3D" id="1.10.630.10">
    <property type="entry name" value="Cytochrome P450"/>
    <property type="match status" value="1"/>
</dbReference>
<organism evidence="8 9">
    <name type="scientific">Planotetraspora silvatica</name>
    <dbReference type="NCBI Taxonomy" id="234614"/>
    <lineage>
        <taxon>Bacteria</taxon>
        <taxon>Bacillati</taxon>
        <taxon>Actinomycetota</taxon>
        <taxon>Actinomycetes</taxon>
        <taxon>Streptosporangiales</taxon>
        <taxon>Streptosporangiaceae</taxon>
        <taxon>Planotetraspora</taxon>
    </lineage>
</organism>
<dbReference type="PRINTS" id="PR00359">
    <property type="entry name" value="BP450"/>
</dbReference>
<accession>A0A8J3XL70</accession>
<dbReference type="GO" id="GO:0005506">
    <property type="term" value="F:iron ion binding"/>
    <property type="evidence" value="ECO:0007669"/>
    <property type="project" value="InterPro"/>
</dbReference>
<evidence type="ECO:0000313" key="9">
    <source>
        <dbReference type="Proteomes" id="UP000644610"/>
    </source>
</evidence>
<dbReference type="EMBL" id="BOOQ01000009">
    <property type="protein sequence ID" value="GII45229.1"/>
    <property type="molecule type" value="Genomic_DNA"/>
</dbReference>
<keyword evidence="2 7" id="KW-0349">Heme</keyword>
<keyword evidence="9" id="KW-1185">Reference proteome</keyword>
<evidence type="ECO:0000256" key="6">
    <source>
        <dbReference type="ARBA" id="ARBA00023033"/>
    </source>
</evidence>
<dbReference type="PROSITE" id="PS00086">
    <property type="entry name" value="CYTOCHROME_P450"/>
    <property type="match status" value="1"/>
</dbReference>
<keyword evidence="5 7" id="KW-0408">Iron</keyword>
<dbReference type="InterPro" id="IPR001128">
    <property type="entry name" value="Cyt_P450"/>
</dbReference>
<dbReference type="PANTHER" id="PTHR46696">
    <property type="entry name" value="P450, PUTATIVE (EUROFUNG)-RELATED"/>
    <property type="match status" value="1"/>
</dbReference>
<dbReference type="Proteomes" id="UP000644610">
    <property type="component" value="Unassembled WGS sequence"/>
</dbReference>
<keyword evidence="6 7" id="KW-0503">Monooxygenase</keyword>
<dbReference type="GO" id="GO:0004497">
    <property type="term" value="F:monooxygenase activity"/>
    <property type="evidence" value="ECO:0007669"/>
    <property type="project" value="UniProtKB-KW"/>
</dbReference>
<comment type="caution">
    <text evidence="8">The sequence shown here is derived from an EMBL/GenBank/DDBJ whole genome shotgun (WGS) entry which is preliminary data.</text>
</comment>
<dbReference type="CDD" id="cd11029">
    <property type="entry name" value="CYP107-like"/>
    <property type="match status" value="1"/>
</dbReference>
<dbReference type="PANTHER" id="PTHR46696:SF1">
    <property type="entry name" value="CYTOCHROME P450 YJIB-RELATED"/>
    <property type="match status" value="1"/>
</dbReference>
<protein>
    <submittedName>
        <fullName evidence="8">Cytochrome P450 hydroxylase</fullName>
    </submittedName>
</protein>
<keyword evidence="3 7" id="KW-0479">Metal-binding</keyword>
<evidence type="ECO:0000256" key="5">
    <source>
        <dbReference type="ARBA" id="ARBA00023004"/>
    </source>
</evidence>
<dbReference type="GO" id="GO:0020037">
    <property type="term" value="F:heme binding"/>
    <property type="evidence" value="ECO:0007669"/>
    <property type="project" value="InterPro"/>
</dbReference>
<dbReference type="FunFam" id="1.10.630.10:FF:000018">
    <property type="entry name" value="Cytochrome P450 monooxygenase"/>
    <property type="match status" value="1"/>
</dbReference>
<evidence type="ECO:0000256" key="4">
    <source>
        <dbReference type="ARBA" id="ARBA00023002"/>
    </source>
</evidence>
<dbReference type="InterPro" id="IPR036396">
    <property type="entry name" value="Cyt_P450_sf"/>
</dbReference>
<gene>
    <name evidence="8" type="ORF">Psi02_16530</name>
</gene>
<dbReference type="Pfam" id="PF00067">
    <property type="entry name" value="p450"/>
    <property type="match status" value="1"/>
</dbReference>
<dbReference type="RefSeq" id="WP_203972841.1">
    <property type="nucleotide sequence ID" value="NZ_BAAAKY010000022.1"/>
</dbReference>
<comment type="similarity">
    <text evidence="1 7">Belongs to the cytochrome P450 family.</text>
</comment>
<evidence type="ECO:0000256" key="1">
    <source>
        <dbReference type="ARBA" id="ARBA00010617"/>
    </source>
</evidence>
<evidence type="ECO:0000313" key="8">
    <source>
        <dbReference type="EMBL" id="GII45229.1"/>
    </source>
</evidence>
<evidence type="ECO:0000256" key="2">
    <source>
        <dbReference type="ARBA" id="ARBA00022617"/>
    </source>
</evidence>